<accession>A0A015X564</accession>
<dbReference type="PATRIC" id="fig|1339316.3.peg.5369"/>
<evidence type="ECO:0000313" key="1">
    <source>
        <dbReference type="EMBL" id="EXY87680.1"/>
    </source>
</evidence>
<dbReference type="Proteomes" id="UP000020773">
    <property type="component" value="Unassembled WGS sequence"/>
</dbReference>
<dbReference type="EMBL" id="JGDB01000398">
    <property type="protein sequence ID" value="EXY87680.1"/>
    <property type="molecule type" value="Genomic_DNA"/>
</dbReference>
<sequence>MQIDSTKGYYQCPVICCVPFHCSSIYCFYYSTIYPVLLGTPPMSG</sequence>
<dbReference type="AlphaFoldDB" id="A0A015X564"/>
<gene>
    <name evidence="1" type="ORF">M125_5715</name>
</gene>
<protein>
    <submittedName>
        <fullName evidence="1">Uncharacterized protein</fullName>
    </submittedName>
</protein>
<comment type="caution">
    <text evidence="1">The sequence shown here is derived from an EMBL/GenBank/DDBJ whole genome shotgun (WGS) entry which is preliminary data.</text>
</comment>
<evidence type="ECO:0000313" key="2">
    <source>
        <dbReference type="Proteomes" id="UP000020773"/>
    </source>
</evidence>
<organism evidence="1 2">
    <name type="scientific">Bacteroides fragilis str. 3998T(B)3</name>
    <dbReference type="NCBI Taxonomy" id="1339316"/>
    <lineage>
        <taxon>Bacteria</taxon>
        <taxon>Pseudomonadati</taxon>
        <taxon>Bacteroidota</taxon>
        <taxon>Bacteroidia</taxon>
        <taxon>Bacteroidales</taxon>
        <taxon>Bacteroidaceae</taxon>
        <taxon>Bacteroides</taxon>
    </lineage>
</organism>
<proteinExistence type="predicted"/>
<name>A0A015X564_BACFG</name>
<reference evidence="1 2" key="1">
    <citation type="submission" date="2014-02" db="EMBL/GenBank/DDBJ databases">
        <authorList>
            <person name="Sears C."/>
            <person name="Carroll K."/>
            <person name="Sack B.R."/>
            <person name="Qadri F."/>
            <person name="Myers L.L."/>
            <person name="Chung G.-T."/>
            <person name="Escheverria P."/>
            <person name="Fraser C.M."/>
            <person name="Sadzewicz L."/>
            <person name="Shefchek K.A."/>
            <person name="Tallon L."/>
            <person name="Das S.P."/>
            <person name="Daugherty S."/>
            <person name="Mongodin E.F."/>
        </authorList>
    </citation>
    <scope>NUCLEOTIDE SEQUENCE [LARGE SCALE GENOMIC DNA]</scope>
    <source>
        <strain evidence="2">3998T(B)3</strain>
    </source>
</reference>